<accession>V6SG89</accession>
<dbReference type="AlphaFoldDB" id="V6SG89"/>
<dbReference type="PROSITE" id="PS51257">
    <property type="entry name" value="PROKAR_LIPOPROTEIN"/>
    <property type="match status" value="1"/>
</dbReference>
<dbReference type="Proteomes" id="UP000030149">
    <property type="component" value="Unassembled WGS sequence"/>
</dbReference>
<dbReference type="OrthoDB" id="650514at2"/>
<comment type="caution">
    <text evidence="5">The sequence shown here is derived from an EMBL/GenBank/DDBJ whole genome shotgun (WGS) entry which is preliminary data.</text>
</comment>
<feature type="signal peptide" evidence="3">
    <location>
        <begin position="1"/>
        <end position="18"/>
    </location>
</feature>
<dbReference type="PATRIC" id="fig|1107311.3.peg.31"/>
<gene>
    <name evidence="5" type="ORF">Q767_15030</name>
</gene>
<protein>
    <submittedName>
        <fullName evidence="5">Iron-regulated protein A</fullName>
    </submittedName>
</protein>
<reference evidence="5 6" key="2">
    <citation type="journal article" date="2015" name="Stand. Genomic Sci.">
        <title>High quality draft genomic sequence of Flavobacterium enshiense DK69(T) and comparison among Flavobacterium genomes.</title>
        <authorList>
            <person name="Zeng Z."/>
            <person name="Chen C."/>
            <person name="Du H."/>
            <person name="Wang G."/>
            <person name="Li M."/>
        </authorList>
    </citation>
    <scope>NUCLEOTIDE SEQUENCE [LARGE SCALE GENOMIC DNA]</scope>
    <source>
        <strain evidence="5 6">DK69</strain>
    </source>
</reference>
<evidence type="ECO:0000256" key="2">
    <source>
        <dbReference type="ARBA" id="ARBA00022729"/>
    </source>
</evidence>
<name>V6SG89_9FLAO</name>
<reference evidence="6" key="1">
    <citation type="submission" date="2013-09" db="EMBL/GenBank/DDBJ databases">
        <authorList>
            <person name="Zeng Z."/>
            <person name="Chen C."/>
        </authorList>
    </citation>
    <scope>NUCLEOTIDE SEQUENCE [LARGE SCALE GENOMIC DNA]</scope>
    <source>
        <strain evidence="6">DK69</strain>
    </source>
</reference>
<dbReference type="GO" id="GO:0030313">
    <property type="term" value="C:cell envelope"/>
    <property type="evidence" value="ECO:0007669"/>
    <property type="project" value="UniProtKB-SubCell"/>
</dbReference>
<dbReference type="RefSeq" id="WP_023572097.1">
    <property type="nucleotide sequence ID" value="NZ_AVCS01000001.1"/>
</dbReference>
<feature type="domain" description="Imelysin-like" evidence="4">
    <location>
        <begin position="45"/>
        <end position="330"/>
    </location>
</feature>
<dbReference type="InterPro" id="IPR038352">
    <property type="entry name" value="Imelysin_sf"/>
</dbReference>
<dbReference type="InterPro" id="IPR034984">
    <property type="entry name" value="Imelysin-like_IPPA"/>
</dbReference>
<dbReference type="eggNOG" id="COG3489">
    <property type="taxonomic scope" value="Bacteria"/>
</dbReference>
<keyword evidence="2 3" id="KW-0732">Signal</keyword>
<evidence type="ECO:0000256" key="3">
    <source>
        <dbReference type="SAM" id="SignalP"/>
    </source>
</evidence>
<dbReference type="Gene3D" id="1.20.1420.20">
    <property type="entry name" value="M75 peptidase, HXXE motif"/>
    <property type="match status" value="1"/>
</dbReference>
<proteinExistence type="predicted"/>
<dbReference type="InterPro" id="IPR018976">
    <property type="entry name" value="Imelysin-like"/>
</dbReference>
<dbReference type="Pfam" id="PF09375">
    <property type="entry name" value="Peptidase_M75"/>
    <property type="match status" value="1"/>
</dbReference>
<keyword evidence="6" id="KW-1185">Reference proteome</keyword>
<sequence length="371" mass="40817">MKKILLLIGFTAFFAACSSDNGGSDSSGDGYDRTALLTNWADNLIIPSFENYQIKVAALQTKVGDFTAAPSETGLGEVRTAWIDAYKAFQYVSQYEIGKAEQIKFVSCTNAYPTNATGIETNIASGTYNFSLLSQLDKQGFPAIDYMVNGLADDDASIVAFYTSNSNAAGYKLYLTNLTARLKTNVDLIVNDWNGNYRAAFIGSNGNSASSSVNRMVNLFVKNYETYVRSGKVGLPAGVFSEGITFTNKVEAYYKNDISKILLNEGVKATQDFFNGKYFNSEVTGPSLKTYLDYLNVVKDGQRLSTIINNQYTTINSTNALLGDSFSEQILIDNGKMIASFDQMQWNVVYFKLDMIPAMKIVIDYVDNDGD</sequence>
<evidence type="ECO:0000259" key="4">
    <source>
        <dbReference type="Pfam" id="PF09375"/>
    </source>
</evidence>
<evidence type="ECO:0000313" key="5">
    <source>
        <dbReference type="EMBL" id="KGO93171.1"/>
    </source>
</evidence>
<comment type="subcellular location">
    <subcellularLocation>
        <location evidence="1">Cell envelope</location>
    </subcellularLocation>
</comment>
<organism evidence="5 6">
    <name type="scientific">Flavobacterium enshiense DK69</name>
    <dbReference type="NCBI Taxonomy" id="1107311"/>
    <lineage>
        <taxon>Bacteria</taxon>
        <taxon>Pseudomonadati</taxon>
        <taxon>Bacteroidota</taxon>
        <taxon>Flavobacteriia</taxon>
        <taxon>Flavobacteriales</taxon>
        <taxon>Flavobacteriaceae</taxon>
        <taxon>Flavobacterium</taxon>
    </lineage>
</organism>
<dbReference type="CDD" id="cd14659">
    <property type="entry name" value="Imelysin-like_IPPA"/>
    <property type="match status" value="1"/>
</dbReference>
<feature type="chain" id="PRO_5004750516" evidence="3">
    <location>
        <begin position="19"/>
        <end position="371"/>
    </location>
</feature>
<evidence type="ECO:0000256" key="1">
    <source>
        <dbReference type="ARBA" id="ARBA00004196"/>
    </source>
</evidence>
<evidence type="ECO:0000313" key="6">
    <source>
        <dbReference type="Proteomes" id="UP000030149"/>
    </source>
</evidence>
<dbReference type="EMBL" id="JRLZ01000020">
    <property type="protein sequence ID" value="KGO93171.1"/>
    <property type="molecule type" value="Genomic_DNA"/>
</dbReference>
<dbReference type="STRING" id="1107311.Q767_15030"/>